<sequence length="153" mass="16510">MEHQLMPPAPIAVRDRLVAIATPLAVTLISAIAGAAGATWLNARDLRRDLDQHRAETAANIEAARRDAARDLANAVAMARREHQAVEERRAANDADHTGQLRDLRGLVDGLRTDVAEIKTILRLMLPPGAPVPRRQADDGGGAEARVLEARVD</sequence>
<evidence type="ECO:0000256" key="1">
    <source>
        <dbReference type="SAM" id="Phobius"/>
    </source>
</evidence>
<evidence type="ECO:0000313" key="3">
    <source>
        <dbReference type="Proteomes" id="UP000697995"/>
    </source>
</evidence>
<gene>
    <name evidence="2" type="ORF">CKO45_01130</name>
</gene>
<proteinExistence type="predicted"/>
<keyword evidence="1" id="KW-1133">Transmembrane helix</keyword>
<evidence type="ECO:0000313" key="2">
    <source>
        <dbReference type="EMBL" id="MBK1656829.1"/>
    </source>
</evidence>
<feature type="transmembrane region" description="Helical" evidence="1">
    <location>
        <begin position="20"/>
        <end position="41"/>
    </location>
</feature>
<name>A0ABS1CQX9_9PROT</name>
<organism evidence="2 3">
    <name type="scientific">Paracraurococcus ruber</name>
    <dbReference type="NCBI Taxonomy" id="77675"/>
    <lineage>
        <taxon>Bacteria</taxon>
        <taxon>Pseudomonadati</taxon>
        <taxon>Pseudomonadota</taxon>
        <taxon>Alphaproteobacteria</taxon>
        <taxon>Acetobacterales</taxon>
        <taxon>Roseomonadaceae</taxon>
        <taxon>Paracraurococcus</taxon>
    </lineage>
</organism>
<dbReference type="Proteomes" id="UP000697995">
    <property type="component" value="Unassembled WGS sequence"/>
</dbReference>
<reference evidence="2 3" key="1">
    <citation type="journal article" date="2020" name="Microorganisms">
        <title>Osmotic Adaptation and Compatible Solute Biosynthesis of Phototrophic Bacteria as Revealed from Genome Analyses.</title>
        <authorList>
            <person name="Imhoff J.F."/>
            <person name="Rahn T."/>
            <person name="Kunzel S."/>
            <person name="Keller A."/>
            <person name="Neulinger S.C."/>
        </authorList>
    </citation>
    <scope>NUCLEOTIDE SEQUENCE [LARGE SCALE GENOMIC DNA]</scope>
    <source>
        <strain evidence="2 3">DSM 15382</strain>
    </source>
</reference>
<dbReference type="EMBL" id="NRSG01000004">
    <property type="protein sequence ID" value="MBK1656829.1"/>
    <property type="molecule type" value="Genomic_DNA"/>
</dbReference>
<keyword evidence="1" id="KW-0812">Transmembrane</keyword>
<comment type="caution">
    <text evidence="2">The sequence shown here is derived from an EMBL/GenBank/DDBJ whole genome shotgun (WGS) entry which is preliminary data.</text>
</comment>
<protein>
    <submittedName>
        <fullName evidence="2">Uncharacterized protein</fullName>
    </submittedName>
</protein>
<keyword evidence="1" id="KW-0472">Membrane</keyword>
<accession>A0ABS1CQX9</accession>
<keyword evidence="3" id="KW-1185">Reference proteome</keyword>